<dbReference type="Proteomes" id="UP000275267">
    <property type="component" value="Unassembled WGS sequence"/>
</dbReference>
<dbReference type="InterPro" id="IPR008586">
    <property type="entry name" value="DUF868_pln"/>
</dbReference>
<dbReference type="AlphaFoldDB" id="A0A3L6S8L4"/>
<reference evidence="3" key="1">
    <citation type="journal article" date="2019" name="Nat. Commun.">
        <title>The genome of broomcorn millet.</title>
        <authorList>
            <person name="Zou C."/>
            <person name="Miki D."/>
            <person name="Li D."/>
            <person name="Tang Q."/>
            <person name="Xiao L."/>
            <person name="Rajput S."/>
            <person name="Deng P."/>
            <person name="Jia W."/>
            <person name="Huang R."/>
            <person name="Zhang M."/>
            <person name="Sun Y."/>
            <person name="Hu J."/>
            <person name="Fu X."/>
            <person name="Schnable P.S."/>
            <person name="Li F."/>
            <person name="Zhang H."/>
            <person name="Feng B."/>
            <person name="Zhu X."/>
            <person name="Liu R."/>
            <person name="Schnable J.C."/>
            <person name="Zhu J.-K."/>
            <person name="Zhang H."/>
        </authorList>
    </citation>
    <scope>NUCLEOTIDE SEQUENCE [LARGE SCALE GENOMIC DNA]</scope>
</reference>
<organism evidence="2 3">
    <name type="scientific">Panicum miliaceum</name>
    <name type="common">Proso millet</name>
    <name type="synonym">Broomcorn millet</name>
    <dbReference type="NCBI Taxonomy" id="4540"/>
    <lineage>
        <taxon>Eukaryota</taxon>
        <taxon>Viridiplantae</taxon>
        <taxon>Streptophyta</taxon>
        <taxon>Embryophyta</taxon>
        <taxon>Tracheophyta</taxon>
        <taxon>Spermatophyta</taxon>
        <taxon>Magnoliopsida</taxon>
        <taxon>Liliopsida</taxon>
        <taxon>Poales</taxon>
        <taxon>Poaceae</taxon>
        <taxon>PACMAD clade</taxon>
        <taxon>Panicoideae</taxon>
        <taxon>Panicodae</taxon>
        <taxon>Paniceae</taxon>
        <taxon>Panicinae</taxon>
        <taxon>Panicum</taxon>
        <taxon>Panicum sect. Panicum</taxon>
    </lineage>
</organism>
<feature type="region of interest" description="Disordered" evidence="1">
    <location>
        <begin position="183"/>
        <end position="215"/>
    </location>
</feature>
<dbReference type="EMBL" id="PQIB02000005">
    <property type="protein sequence ID" value="RLN16452.1"/>
    <property type="molecule type" value="Genomic_DNA"/>
</dbReference>
<dbReference type="Pfam" id="PF05910">
    <property type="entry name" value="DUF868"/>
    <property type="match status" value="1"/>
</dbReference>
<feature type="compositionally biased region" description="Basic and acidic residues" evidence="1">
    <location>
        <begin position="191"/>
        <end position="215"/>
    </location>
</feature>
<protein>
    <submittedName>
        <fullName evidence="2">Uncharacterized protein</fullName>
    </submittedName>
</protein>
<comment type="caution">
    <text evidence="2">The sequence shown here is derived from an EMBL/GenBank/DDBJ whole genome shotgun (WGS) entry which is preliminary data.</text>
</comment>
<evidence type="ECO:0000256" key="1">
    <source>
        <dbReference type="SAM" id="MobiDB-lite"/>
    </source>
</evidence>
<accession>A0A3L6S8L4</accession>
<sequence>MRAMAVKFISEGKTPVRTSGRSCEWTNLPLLYLFVYTEGSNRSASPTLARLSRVLRCAAGHAVLRCRKGTRSLPSDDKQHSPLALFWDLTIAKYAAASSPEPVFGFYFVANAEVVLVVGDLDAEFEGQMPSGVRDLELKSLRLATISSRNGHTISPQLSLSLCCILPGPCMEIHGAGNGRHKLAGGSGGVAERRGAYEMKSDERDRHGKDEMQSA</sequence>
<evidence type="ECO:0000313" key="3">
    <source>
        <dbReference type="Proteomes" id="UP000275267"/>
    </source>
</evidence>
<gene>
    <name evidence="2" type="ORF">C2845_PM02G40420</name>
</gene>
<name>A0A3L6S8L4_PANMI</name>
<evidence type="ECO:0000313" key="2">
    <source>
        <dbReference type="EMBL" id="RLN16452.1"/>
    </source>
</evidence>
<proteinExistence type="predicted"/>
<keyword evidence="3" id="KW-1185">Reference proteome</keyword>